<feature type="transmembrane region" description="Helical" evidence="6">
    <location>
        <begin position="338"/>
        <end position="362"/>
    </location>
</feature>
<dbReference type="InterPro" id="IPR010573">
    <property type="entry name" value="MFS_Str1/Tri12-like"/>
</dbReference>
<feature type="transmembrane region" description="Helical" evidence="6">
    <location>
        <begin position="407"/>
        <end position="432"/>
    </location>
</feature>
<gene>
    <name evidence="8" type="ORF">B0I36DRAFT_244429</name>
</gene>
<dbReference type="Pfam" id="PF06609">
    <property type="entry name" value="TRI12"/>
    <property type="match status" value="2"/>
</dbReference>
<comment type="subcellular location">
    <subcellularLocation>
        <location evidence="1">Membrane</location>
        <topology evidence="1">Multi-pass membrane protein</topology>
    </subcellularLocation>
</comment>
<dbReference type="GO" id="GO:0022857">
    <property type="term" value="F:transmembrane transporter activity"/>
    <property type="evidence" value="ECO:0007669"/>
    <property type="project" value="InterPro"/>
</dbReference>
<evidence type="ECO:0000256" key="4">
    <source>
        <dbReference type="ARBA" id="ARBA00022989"/>
    </source>
</evidence>
<accession>A0A9P9BLV2</accession>
<feature type="transmembrane region" description="Helical" evidence="6">
    <location>
        <begin position="123"/>
        <end position="141"/>
    </location>
</feature>
<keyword evidence="5 6" id="KW-0472">Membrane</keyword>
<proteinExistence type="predicted"/>
<feature type="transmembrane region" description="Helical" evidence="6">
    <location>
        <begin position="278"/>
        <end position="299"/>
    </location>
</feature>
<feature type="transmembrane region" description="Helical" evidence="6">
    <location>
        <begin position="438"/>
        <end position="456"/>
    </location>
</feature>
<sequence>MAVSEAHRLSADHDIEKHSAPVHAEDVHGPTGDVENDVVTPPGYFRSKFFLGTMAGIGLGLMAGSPNVVWVALSYTLTSAVTLTIIGRVSDIFGRRWVFVGGAALGIIGSIVCATAQDVNTLIGGTTIIGIAAATQLSYFYVMGELVPMKYRLAGNAFCYLFCIPGSGVAPRFDYLGTTLYTGGLLILVMGLNWGGSVYPWASSYVIATIVVGLVTLVLFVLWETFAKLKEPLVPMNLFSNYSWNASVILTGLGASSYYAFAIVWPSMVGVLYAGDDVMGGAWLSSFVGLFVTLGQIAGGFLGKKIGHLKWQAVVTMTLGAVFFGSVATCGPDTRARAASLVAVGIFFVGWTEGLAITIVTLTAPNQHELGTSAGVAGSIRFLISSIASTVYNVVLSNRLAQTIPAYVPAAVTAAGLPAGSVTGFITVLTGGGGTGDFGSVPGASAGVIAAGVRAYKEANADAYRAVFFTNIGFSCIAIVCCLLLPEVDHLMTGLVATKLHERAEENGKLAR</sequence>
<keyword evidence="2" id="KW-0813">Transport</keyword>
<evidence type="ECO:0000256" key="6">
    <source>
        <dbReference type="SAM" id="Phobius"/>
    </source>
</evidence>
<evidence type="ECO:0000313" key="9">
    <source>
        <dbReference type="Proteomes" id="UP000756346"/>
    </source>
</evidence>
<feature type="transmembrane region" description="Helical" evidence="6">
    <location>
        <begin position="176"/>
        <end position="195"/>
    </location>
</feature>
<dbReference type="OrthoDB" id="4161376at2759"/>
<keyword evidence="3 6" id="KW-0812">Transmembrane</keyword>
<feature type="transmembrane region" description="Helical" evidence="6">
    <location>
        <begin position="374"/>
        <end position="395"/>
    </location>
</feature>
<dbReference type="InterPro" id="IPR005829">
    <property type="entry name" value="Sugar_transporter_CS"/>
</dbReference>
<dbReference type="GO" id="GO:0005886">
    <property type="term" value="C:plasma membrane"/>
    <property type="evidence" value="ECO:0007669"/>
    <property type="project" value="TreeGrafter"/>
</dbReference>
<dbReference type="PANTHER" id="PTHR23501">
    <property type="entry name" value="MAJOR FACILITATOR SUPERFAMILY"/>
    <property type="match status" value="1"/>
</dbReference>
<name>A0A9P9BLV2_9PEZI</name>
<feature type="transmembrane region" description="Helical" evidence="6">
    <location>
        <begin position="311"/>
        <end position="331"/>
    </location>
</feature>
<comment type="caution">
    <text evidence="8">The sequence shown here is derived from an EMBL/GenBank/DDBJ whole genome shotgun (WGS) entry which is preliminary data.</text>
</comment>
<dbReference type="RefSeq" id="XP_046011261.1">
    <property type="nucleotide sequence ID" value="XM_046150058.1"/>
</dbReference>
<dbReference type="PROSITE" id="PS50850">
    <property type="entry name" value="MFS"/>
    <property type="match status" value="1"/>
</dbReference>
<organism evidence="8 9">
    <name type="scientific">Microdochium trichocladiopsis</name>
    <dbReference type="NCBI Taxonomy" id="1682393"/>
    <lineage>
        <taxon>Eukaryota</taxon>
        <taxon>Fungi</taxon>
        <taxon>Dikarya</taxon>
        <taxon>Ascomycota</taxon>
        <taxon>Pezizomycotina</taxon>
        <taxon>Sordariomycetes</taxon>
        <taxon>Xylariomycetidae</taxon>
        <taxon>Xylariales</taxon>
        <taxon>Microdochiaceae</taxon>
        <taxon>Microdochium</taxon>
    </lineage>
</organism>
<protein>
    <submittedName>
        <fullName evidence="8">Fungal trichothecene efflux pump-domain-containing protein</fullName>
    </submittedName>
</protein>
<keyword evidence="9" id="KW-1185">Reference proteome</keyword>
<reference evidence="8" key="1">
    <citation type="journal article" date="2021" name="Nat. Commun.">
        <title>Genetic determinants of endophytism in the Arabidopsis root mycobiome.</title>
        <authorList>
            <person name="Mesny F."/>
            <person name="Miyauchi S."/>
            <person name="Thiergart T."/>
            <person name="Pickel B."/>
            <person name="Atanasova L."/>
            <person name="Karlsson M."/>
            <person name="Huettel B."/>
            <person name="Barry K.W."/>
            <person name="Haridas S."/>
            <person name="Chen C."/>
            <person name="Bauer D."/>
            <person name="Andreopoulos W."/>
            <person name="Pangilinan J."/>
            <person name="LaButti K."/>
            <person name="Riley R."/>
            <person name="Lipzen A."/>
            <person name="Clum A."/>
            <person name="Drula E."/>
            <person name="Henrissat B."/>
            <person name="Kohler A."/>
            <person name="Grigoriev I.V."/>
            <person name="Martin F.M."/>
            <person name="Hacquard S."/>
        </authorList>
    </citation>
    <scope>NUCLEOTIDE SEQUENCE</scope>
    <source>
        <strain evidence="8">MPI-CAGE-CH-0230</strain>
    </source>
</reference>
<dbReference type="PANTHER" id="PTHR23501:SF109">
    <property type="entry name" value="MAJOR FACILITATOR SUPERFAMILY (MFS) PROFILE DOMAIN-CONTAINING PROTEIN-RELATED"/>
    <property type="match status" value="1"/>
</dbReference>
<keyword evidence="4 6" id="KW-1133">Transmembrane helix</keyword>
<evidence type="ECO:0000256" key="1">
    <source>
        <dbReference type="ARBA" id="ARBA00004141"/>
    </source>
</evidence>
<evidence type="ECO:0000256" key="2">
    <source>
        <dbReference type="ARBA" id="ARBA00022448"/>
    </source>
</evidence>
<feature type="transmembrane region" description="Helical" evidence="6">
    <location>
        <begin position="468"/>
        <end position="486"/>
    </location>
</feature>
<dbReference type="Gene3D" id="1.20.1250.20">
    <property type="entry name" value="MFS general substrate transporter like domains"/>
    <property type="match status" value="1"/>
</dbReference>
<evidence type="ECO:0000256" key="3">
    <source>
        <dbReference type="ARBA" id="ARBA00022692"/>
    </source>
</evidence>
<dbReference type="GeneID" id="70179604"/>
<dbReference type="SUPFAM" id="SSF103473">
    <property type="entry name" value="MFS general substrate transporter"/>
    <property type="match status" value="1"/>
</dbReference>
<dbReference type="InterPro" id="IPR036259">
    <property type="entry name" value="MFS_trans_sf"/>
</dbReference>
<dbReference type="PROSITE" id="PS00216">
    <property type="entry name" value="SUGAR_TRANSPORT_1"/>
    <property type="match status" value="1"/>
</dbReference>
<feature type="transmembrane region" description="Helical" evidence="6">
    <location>
        <begin position="98"/>
        <end position="117"/>
    </location>
</feature>
<feature type="transmembrane region" description="Helical" evidence="6">
    <location>
        <begin position="243"/>
        <end position="266"/>
    </location>
</feature>
<evidence type="ECO:0000313" key="8">
    <source>
        <dbReference type="EMBL" id="KAH7028973.1"/>
    </source>
</evidence>
<dbReference type="EMBL" id="JAGTJQ010000006">
    <property type="protein sequence ID" value="KAH7028973.1"/>
    <property type="molecule type" value="Genomic_DNA"/>
</dbReference>
<feature type="transmembrane region" description="Helical" evidence="6">
    <location>
        <begin position="153"/>
        <end position="170"/>
    </location>
</feature>
<dbReference type="AlphaFoldDB" id="A0A9P9BLV2"/>
<feature type="transmembrane region" description="Helical" evidence="6">
    <location>
        <begin position="202"/>
        <end position="223"/>
    </location>
</feature>
<evidence type="ECO:0000259" key="7">
    <source>
        <dbReference type="PROSITE" id="PS50850"/>
    </source>
</evidence>
<dbReference type="Proteomes" id="UP000756346">
    <property type="component" value="Unassembled WGS sequence"/>
</dbReference>
<dbReference type="InterPro" id="IPR020846">
    <property type="entry name" value="MFS_dom"/>
</dbReference>
<evidence type="ECO:0000256" key="5">
    <source>
        <dbReference type="ARBA" id="ARBA00023136"/>
    </source>
</evidence>
<feature type="domain" description="Major facilitator superfamily (MFS) profile" evidence="7">
    <location>
        <begin position="1"/>
        <end position="490"/>
    </location>
</feature>